<sequence length="73" mass="8348">MYIDTCTCVHSTHHPQPDQFDREANNNTNNTNYDAPWARPRPRPTPSIHPSIRCKVDGPLLQVTDVSRMQSDC</sequence>
<reference evidence="2 3" key="1">
    <citation type="journal article" date="2012" name="PLoS Pathog.">
        <title>Diverse lifestyles and strategies of plant pathogenesis encoded in the genomes of eighteen Dothideomycetes fungi.</title>
        <authorList>
            <person name="Ohm R.A."/>
            <person name="Feau N."/>
            <person name="Henrissat B."/>
            <person name="Schoch C.L."/>
            <person name="Horwitz B.A."/>
            <person name="Barry K.W."/>
            <person name="Condon B.J."/>
            <person name="Copeland A.C."/>
            <person name="Dhillon B."/>
            <person name="Glaser F."/>
            <person name="Hesse C.N."/>
            <person name="Kosti I."/>
            <person name="LaButti K."/>
            <person name="Lindquist E.A."/>
            <person name="Lucas S."/>
            <person name="Salamov A.A."/>
            <person name="Bradshaw R.E."/>
            <person name="Ciuffetti L."/>
            <person name="Hamelin R.C."/>
            <person name="Kema G.H.J."/>
            <person name="Lawrence C."/>
            <person name="Scott J.A."/>
            <person name="Spatafora J.W."/>
            <person name="Turgeon B.G."/>
            <person name="de Wit P.J.G.M."/>
            <person name="Zhong S."/>
            <person name="Goodwin S.B."/>
            <person name="Grigoriev I.V."/>
        </authorList>
    </citation>
    <scope>NUCLEOTIDE SEQUENCE [LARGE SCALE GENOMIC DNA]</scope>
    <source>
        <strain evidence="3">ND90Pr / ATCC 201652</strain>
    </source>
</reference>
<dbReference type="KEGG" id="bsc:COCSADRAFT_40000"/>
<dbReference type="Proteomes" id="UP000016934">
    <property type="component" value="Unassembled WGS sequence"/>
</dbReference>
<dbReference type="AlphaFoldDB" id="M2QZ86"/>
<evidence type="ECO:0000313" key="2">
    <source>
        <dbReference type="EMBL" id="EMD60359.1"/>
    </source>
</evidence>
<dbReference type="EMBL" id="KB445650">
    <property type="protein sequence ID" value="EMD60359.1"/>
    <property type="molecule type" value="Genomic_DNA"/>
</dbReference>
<keyword evidence="3" id="KW-1185">Reference proteome</keyword>
<organism evidence="2 3">
    <name type="scientific">Cochliobolus sativus (strain ND90Pr / ATCC 201652)</name>
    <name type="common">Common root rot and spot blotch fungus</name>
    <name type="synonym">Bipolaris sorokiniana</name>
    <dbReference type="NCBI Taxonomy" id="665912"/>
    <lineage>
        <taxon>Eukaryota</taxon>
        <taxon>Fungi</taxon>
        <taxon>Dikarya</taxon>
        <taxon>Ascomycota</taxon>
        <taxon>Pezizomycotina</taxon>
        <taxon>Dothideomycetes</taxon>
        <taxon>Pleosporomycetidae</taxon>
        <taxon>Pleosporales</taxon>
        <taxon>Pleosporineae</taxon>
        <taxon>Pleosporaceae</taxon>
        <taxon>Bipolaris</taxon>
    </lineage>
</organism>
<evidence type="ECO:0000313" key="3">
    <source>
        <dbReference type="Proteomes" id="UP000016934"/>
    </source>
</evidence>
<accession>M2QZ86</accession>
<name>M2QZ86_COCSN</name>
<dbReference type="GeneID" id="19139619"/>
<protein>
    <submittedName>
        <fullName evidence="2">Uncharacterized protein</fullName>
    </submittedName>
</protein>
<reference evidence="3" key="2">
    <citation type="journal article" date="2013" name="PLoS Genet.">
        <title>Comparative genome structure, secondary metabolite, and effector coding capacity across Cochliobolus pathogens.</title>
        <authorList>
            <person name="Condon B.J."/>
            <person name="Leng Y."/>
            <person name="Wu D."/>
            <person name="Bushley K.E."/>
            <person name="Ohm R.A."/>
            <person name="Otillar R."/>
            <person name="Martin J."/>
            <person name="Schackwitz W."/>
            <person name="Grimwood J."/>
            <person name="MohdZainudin N."/>
            <person name="Xue C."/>
            <person name="Wang R."/>
            <person name="Manning V.A."/>
            <person name="Dhillon B."/>
            <person name="Tu Z.J."/>
            <person name="Steffenson B.J."/>
            <person name="Salamov A."/>
            <person name="Sun H."/>
            <person name="Lowry S."/>
            <person name="LaButti K."/>
            <person name="Han J."/>
            <person name="Copeland A."/>
            <person name="Lindquist E."/>
            <person name="Barry K."/>
            <person name="Schmutz J."/>
            <person name="Baker S.E."/>
            <person name="Ciuffetti L.M."/>
            <person name="Grigoriev I.V."/>
            <person name="Zhong S."/>
            <person name="Turgeon B.G."/>
        </authorList>
    </citation>
    <scope>NUCLEOTIDE SEQUENCE [LARGE SCALE GENOMIC DNA]</scope>
    <source>
        <strain evidence="3">ND90Pr / ATCC 201652</strain>
    </source>
</reference>
<evidence type="ECO:0000256" key="1">
    <source>
        <dbReference type="SAM" id="MobiDB-lite"/>
    </source>
</evidence>
<feature type="compositionally biased region" description="Basic and acidic residues" evidence="1">
    <location>
        <begin position="15"/>
        <end position="24"/>
    </location>
</feature>
<dbReference type="RefSeq" id="XP_007703586.1">
    <property type="nucleotide sequence ID" value="XM_007705396.1"/>
</dbReference>
<dbReference type="HOGENOM" id="CLU_2704638_0_0_1"/>
<feature type="region of interest" description="Disordered" evidence="1">
    <location>
        <begin position="12"/>
        <end position="53"/>
    </location>
</feature>
<gene>
    <name evidence="2" type="ORF">COCSADRAFT_40000</name>
</gene>
<proteinExistence type="predicted"/>